<dbReference type="Proteomes" id="UP000240819">
    <property type="component" value="Segment"/>
</dbReference>
<proteinExistence type="predicted"/>
<accession>A0A2H5BGS7</accession>
<dbReference type="EMBL" id="MG649966">
    <property type="protein sequence ID" value="AUG85195.1"/>
    <property type="molecule type" value="Genomic_DNA"/>
</dbReference>
<evidence type="ECO:0000313" key="3">
    <source>
        <dbReference type="Proteomes" id="UP000240819"/>
    </source>
</evidence>
<reference evidence="2 3" key="1">
    <citation type="submission" date="2017-12" db="EMBL/GenBank/DDBJ databases">
        <authorList>
            <person name="Lestochi C.V."/>
            <person name="Miller K.C."/>
            <person name="Miller J.S."/>
            <person name="Stanton M.L."/>
            <person name="Broussard G.W."/>
        </authorList>
    </citation>
    <scope>NUCLEOTIDE SEQUENCE [LARGE SCALE GENOMIC DNA]</scope>
</reference>
<keyword evidence="3" id="KW-1185">Reference proteome</keyword>
<dbReference type="EMBL" id="MG649966">
    <property type="protein sequence ID" value="AUG85017.1"/>
    <property type="molecule type" value="Genomic_DNA"/>
</dbReference>
<protein>
    <submittedName>
        <fullName evidence="2">Uncharacterized protein</fullName>
    </submittedName>
</protein>
<evidence type="ECO:0000313" key="1">
    <source>
        <dbReference type="EMBL" id="AUG85017.1"/>
    </source>
</evidence>
<gene>
    <name evidence="1" type="ORF">CETO_10</name>
    <name evidence="2" type="ORF">CETO_213</name>
</gene>
<name>A0A2H5BGS7_9CAUD</name>
<organism evidence="2 3">
    <name type="scientific">Vibrio phage Ceto</name>
    <dbReference type="NCBI Taxonomy" id="2570300"/>
    <lineage>
        <taxon>Viruses</taxon>
        <taxon>Duplodnaviria</taxon>
        <taxon>Heunggongvirae</taxon>
        <taxon>Uroviricota</taxon>
        <taxon>Caudoviricetes</taxon>
        <taxon>Demerecviridae</taxon>
        <taxon>Ermolyevavirinae</taxon>
        <taxon>Cetovirus</taxon>
        <taxon>Cetovirus ceto</taxon>
    </lineage>
</organism>
<evidence type="ECO:0000313" key="2">
    <source>
        <dbReference type="EMBL" id="AUG85195.1"/>
    </source>
</evidence>
<sequence length="106" mass="12051">MAFNCTETPTLLSLDSIILVTKEDGNAFNEDPENTIWYIDNDSQLAVMIHPAYGMMFYNSDMGIEGYCDLDELANLSDMLDNYGLETSSMVWREIGIDQVDFHYTS</sequence>